<dbReference type="PIRSF" id="PIRSF012526">
    <property type="entry name" value="CYTH_UCP012526"/>
    <property type="match status" value="1"/>
</dbReference>
<dbReference type="RefSeq" id="WP_026390927.1">
    <property type="nucleotide sequence ID" value="NZ_LR215048.1"/>
</dbReference>
<accession>A0A449BFF3</accession>
<evidence type="ECO:0000259" key="1">
    <source>
        <dbReference type="PROSITE" id="PS51707"/>
    </source>
</evidence>
<dbReference type="Proteomes" id="UP000289841">
    <property type="component" value="Chromosome"/>
</dbReference>
<reference evidence="2 3" key="1">
    <citation type="submission" date="2019-01" db="EMBL/GenBank/DDBJ databases">
        <authorList>
            <consortium name="Pathogen Informatics"/>
        </authorList>
    </citation>
    <scope>NUCLEOTIDE SEQUENCE [LARGE SCALE GENOMIC DNA]</scope>
    <source>
        <strain evidence="2 3">NCTC10138</strain>
    </source>
</reference>
<evidence type="ECO:0000313" key="2">
    <source>
        <dbReference type="EMBL" id="VEU81172.1"/>
    </source>
</evidence>
<evidence type="ECO:0000313" key="3">
    <source>
        <dbReference type="Proteomes" id="UP000289841"/>
    </source>
</evidence>
<dbReference type="KEGG" id="aaxa:NCTC10138_01568"/>
<dbReference type="SUPFAM" id="SSF55154">
    <property type="entry name" value="CYTH-like phosphatases"/>
    <property type="match status" value="1"/>
</dbReference>
<dbReference type="InterPro" id="IPR009195">
    <property type="entry name" value="Uncharacterised_YjbK"/>
</dbReference>
<dbReference type="EMBL" id="LR215048">
    <property type="protein sequence ID" value="VEU81172.1"/>
    <property type="molecule type" value="Genomic_DNA"/>
</dbReference>
<feature type="domain" description="CYTH" evidence="1">
    <location>
        <begin position="5"/>
        <end position="181"/>
    </location>
</feature>
<dbReference type="SMART" id="SM01118">
    <property type="entry name" value="CYTH"/>
    <property type="match status" value="1"/>
</dbReference>
<organism evidence="2 3">
    <name type="scientific">Haploplasma axanthum</name>
    <name type="common">Acholeplasma axanthum</name>
    <dbReference type="NCBI Taxonomy" id="29552"/>
    <lineage>
        <taxon>Bacteria</taxon>
        <taxon>Bacillati</taxon>
        <taxon>Mycoplasmatota</taxon>
        <taxon>Mollicutes</taxon>
        <taxon>Acholeplasmatales</taxon>
        <taxon>Acholeplasmataceae</taxon>
        <taxon>Haploplasma</taxon>
    </lineage>
</organism>
<gene>
    <name evidence="2" type="primary">yjbK</name>
    <name evidence="2" type="ORF">NCTC10138_01568</name>
</gene>
<dbReference type="InterPro" id="IPR033469">
    <property type="entry name" value="CYTH-like_dom_sf"/>
</dbReference>
<dbReference type="Gene3D" id="2.40.320.10">
    <property type="entry name" value="Hypothetical Protein Pfu-838710-001"/>
    <property type="match status" value="1"/>
</dbReference>
<dbReference type="Pfam" id="PF01928">
    <property type="entry name" value="CYTH"/>
    <property type="match status" value="1"/>
</dbReference>
<proteinExistence type="predicted"/>
<dbReference type="CDD" id="cd07762">
    <property type="entry name" value="CYTH-like_Pase_1"/>
    <property type="match status" value="1"/>
</dbReference>
<sequence>MHKSNVEIEFKTAVSKEKYQEMLKLFELEENVFKQTNYYFDTDNLDLNNDHVVLRIRQNGDRYKVTLKRQSENSAFENHVILRKDQALKMIKDGFNTKDFYDNVDYKVKFKAALDNYRVSTPHEDGTLFFDRCDYRGITDYEIEYEVNNFEQGKQIFENFLNDHNIEFVKTKRKSERALMK</sequence>
<name>A0A449BFF3_HAPAX</name>
<keyword evidence="3" id="KW-1185">Reference proteome</keyword>
<dbReference type="AlphaFoldDB" id="A0A449BFF3"/>
<dbReference type="PROSITE" id="PS51707">
    <property type="entry name" value="CYTH"/>
    <property type="match status" value="1"/>
</dbReference>
<protein>
    <submittedName>
        <fullName evidence="2">Uncharacterized conserved protein</fullName>
    </submittedName>
</protein>
<dbReference type="InterPro" id="IPR023577">
    <property type="entry name" value="CYTH_domain"/>
</dbReference>
<dbReference type="STRING" id="1278311.GCA_000428705_01501"/>